<keyword evidence="16" id="KW-0460">Magnesium</keyword>
<dbReference type="GO" id="GO:0008360">
    <property type="term" value="P:regulation of cell shape"/>
    <property type="evidence" value="ECO:0007669"/>
    <property type="project" value="UniProtKB-KW"/>
</dbReference>
<name>A0A9Q9BZV0_9RICK</name>
<evidence type="ECO:0000256" key="17">
    <source>
        <dbReference type="PROSITE-ProRule" id="PRU00409"/>
    </source>
</evidence>
<dbReference type="EC" id="6.3.2.4" evidence="5 14"/>
<comment type="catalytic activity">
    <reaction evidence="13 14">
        <text>2 D-alanine + ATP = D-alanyl-D-alanine + ADP + phosphate + H(+)</text>
        <dbReference type="Rhea" id="RHEA:11224"/>
        <dbReference type="ChEBI" id="CHEBI:15378"/>
        <dbReference type="ChEBI" id="CHEBI:30616"/>
        <dbReference type="ChEBI" id="CHEBI:43474"/>
        <dbReference type="ChEBI" id="CHEBI:57416"/>
        <dbReference type="ChEBI" id="CHEBI:57822"/>
        <dbReference type="ChEBI" id="CHEBI:456216"/>
        <dbReference type="EC" id="6.3.2.4"/>
    </reaction>
</comment>
<dbReference type="GO" id="GO:0009252">
    <property type="term" value="P:peptidoglycan biosynthetic process"/>
    <property type="evidence" value="ECO:0007669"/>
    <property type="project" value="UniProtKB-UniRule"/>
</dbReference>
<dbReference type="PROSITE" id="PS00843">
    <property type="entry name" value="DALA_DALA_LIGASE_1"/>
    <property type="match status" value="1"/>
</dbReference>
<evidence type="ECO:0000256" key="12">
    <source>
        <dbReference type="ARBA" id="ARBA00023316"/>
    </source>
</evidence>
<dbReference type="InterPro" id="IPR011761">
    <property type="entry name" value="ATP-grasp"/>
</dbReference>
<keyword evidence="22" id="KW-1185">Reference proteome</keyword>
<keyword evidence="12 14" id="KW-0961">Cell wall biogenesis/degradation</keyword>
<comment type="pathway">
    <text evidence="14">Cell wall biogenesis; peptidoglycan biosynthesis.</text>
</comment>
<feature type="binding site" evidence="16">
    <location>
        <position position="270"/>
    </location>
    <ligand>
        <name>Mg(2+)</name>
        <dbReference type="ChEBI" id="CHEBI:18420"/>
        <label>2</label>
    </ligand>
</feature>
<keyword evidence="11 14" id="KW-0573">Peptidoglycan synthesis</keyword>
<evidence type="ECO:0000256" key="9">
    <source>
        <dbReference type="ARBA" id="ARBA00022840"/>
    </source>
</evidence>
<dbReference type="GO" id="GO:0046872">
    <property type="term" value="F:metal ion binding"/>
    <property type="evidence" value="ECO:0007669"/>
    <property type="project" value="UniProtKB-KW"/>
</dbReference>
<evidence type="ECO:0000256" key="8">
    <source>
        <dbReference type="ARBA" id="ARBA00022741"/>
    </source>
</evidence>
<sequence length="329" mass="37528">MNCLNKKLSVAVLNGGMSSEREVSLMSGKLIIESLRRLNYDVISIDVDSNVVDNLRNFLPNVVYNALHGKYGEDGSIPGLLNLMQIPYTHSGVLASAVAMNKVMTKYVLNKLKIEYPMYKVITLDMLLSNDKIMPYPYVIKPISNGSSIGVYVIFNKEDYYNVVNNISSLNKEIIIEEYIDGQEIQTAIFLDRAIGTMEFLFDGIVYGYDEKYTKGMCDHVFPANVPADVYNCTLEQSLRLYRCLGCKTMARTDFRYDHRKRKLRLLEINTHPGMTECSAFPDIIVRRCGISYDEMIDLVVRDVLHTNINYGQYIDKLMKGNNNYSMVN</sequence>
<dbReference type="GO" id="GO:0071555">
    <property type="term" value="P:cell wall organization"/>
    <property type="evidence" value="ECO:0007669"/>
    <property type="project" value="UniProtKB-KW"/>
</dbReference>
<evidence type="ECO:0000256" key="1">
    <source>
        <dbReference type="ARBA" id="ARBA00001936"/>
    </source>
</evidence>
<keyword evidence="7 14" id="KW-0436">Ligase</keyword>
<dbReference type="InterPro" id="IPR013815">
    <property type="entry name" value="ATP_grasp_subdomain_1"/>
</dbReference>
<dbReference type="GO" id="GO:0005524">
    <property type="term" value="F:ATP binding"/>
    <property type="evidence" value="ECO:0007669"/>
    <property type="project" value="UniProtKB-UniRule"/>
</dbReference>
<evidence type="ECO:0000256" key="14">
    <source>
        <dbReference type="HAMAP-Rule" id="MF_00047"/>
    </source>
</evidence>
<evidence type="ECO:0000256" key="13">
    <source>
        <dbReference type="ARBA" id="ARBA00047614"/>
    </source>
</evidence>
<dbReference type="Gene3D" id="3.30.1490.20">
    <property type="entry name" value="ATP-grasp fold, A domain"/>
    <property type="match status" value="1"/>
</dbReference>
<protein>
    <recommendedName>
        <fullName evidence="5 14">D-alanine--D-alanine ligase</fullName>
        <ecNumber evidence="5 14">6.3.2.4</ecNumber>
    </recommendedName>
    <alternativeName>
        <fullName evidence="14">D-Ala-D-Ala ligase</fullName>
    </alternativeName>
    <alternativeName>
        <fullName evidence="14">D-alanylalanine synthetase</fullName>
    </alternativeName>
</protein>
<feature type="active site" evidence="15">
    <location>
        <position position="147"/>
    </location>
</feature>
<feature type="active site" evidence="15">
    <location>
        <position position="279"/>
    </location>
</feature>
<dbReference type="PIRSF" id="PIRSF039102">
    <property type="entry name" value="Ddl/VanB"/>
    <property type="match status" value="1"/>
</dbReference>
<dbReference type="NCBIfam" id="TIGR01205">
    <property type="entry name" value="D_ala_D_alaTIGR"/>
    <property type="match status" value="1"/>
</dbReference>
<dbReference type="RefSeq" id="WP_246575222.1">
    <property type="nucleotide sequence ID" value="NZ_CP054597.1"/>
</dbReference>
<evidence type="ECO:0000256" key="3">
    <source>
        <dbReference type="ARBA" id="ARBA00004496"/>
    </source>
</evidence>
<evidence type="ECO:0000256" key="2">
    <source>
        <dbReference type="ARBA" id="ARBA00003921"/>
    </source>
</evidence>
<dbReference type="Gene3D" id="3.30.470.20">
    <property type="entry name" value="ATP-grasp fold, B domain"/>
    <property type="match status" value="1"/>
</dbReference>
<dbReference type="GO" id="GO:0008716">
    <property type="term" value="F:D-alanine-D-alanine ligase activity"/>
    <property type="evidence" value="ECO:0007669"/>
    <property type="project" value="UniProtKB-UniRule"/>
</dbReference>
<dbReference type="AlphaFoldDB" id="A0A9Q9BZV0"/>
<comment type="function">
    <text evidence="2 14">Cell wall formation.</text>
</comment>
<evidence type="ECO:0000313" key="21">
    <source>
        <dbReference type="Proteomes" id="UP001059822"/>
    </source>
</evidence>
<comment type="cofactor">
    <cofactor evidence="16">
        <name>Mg(2+)</name>
        <dbReference type="ChEBI" id="CHEBI:18420"/>
    </cofactor>
    <cofactor evidence="16">
        <name>Mn(2+)</name>
        <dbReference type="ChEBI" id="CHEBI:29035"/>
    </cofactor>
    <text evidence="16">Binds 2 magnesium or manganese ions per subunit.</text>
</comment>
<evidence type="ECO:0000313" key="22">
    <source>
        <dbReference type="Proteomes" id="UP001059985"/>
    </source>
</evidence>
<evidence type="ECO:0000313" key="20">
    <source>
        <dbReference type="EMBL" id="UTO56535.1"/>
    </source>
</evidence>
<keyword evidence="6 14" id="KW-0963">Cytoplasm</keyword>
<feature type="active site" evidence="15">
    <location>
        <position position="20"/>
    </location>
</feature>
<dbReference type="InterPro" id="IPR011095">
    <property type="entry name" value="Dala_Dala_lig_C"/>
</dbReference>
<comment type="subcellular location">
    <subcellularLocation>
        <location evidence="3 14">Cytoplasm</location>
    </subcellularLocation>
</comment>
<feature type="domain" description="ATP-grasp" evidence="18">
    <location>
        <begin position="106"/>
        <end position="302"/>
    </location>
</feature>
<dbReference type="NCBIfam" id="NF002378">
    <property type="entry name" value="PRK01372.1"/>
    <property type="match status" value="1"/>
</dbReference>
<dbReference type="EMBL" id="CP089285">
    <property type="protein sequence ID" value="UTO56535.1"/>
    <property type="molecule type" value="Genomic_DNA"/>
</dbReference>
<dbReference type="GO" id="GO:0005737">
    <property type="term" value="C:cytoplasm"/>
    <property type="evidence" value="ECO:0007669"/>
    <property type="project" value="UniProtKB-SubCell"/>
</dbReference>
<dbReference type="SUPFAM" id="SSF52440">
    <property type="entry name" value="PreATP-grasp domain"/>
    <property type="match status" value="1"/>
</dbReference>
<dbReference type="InterPro" id="IPR000291">
    <property type="entry name" value="D-Ala_lig_Van_CS"/>
</dbReference>
<evidence type="ECO:0000256" key="15">
    <source>
        <dbReference type="PIRSR" id="PIRSR039102-1"/>
    </source>
</evidence>
<comment type="cofactor">
    <cofactor evidence="1">
        <name>Mn(2+)</name>
        <dbReference type="ChEBI" id="CHEBI:29035"/>
    </cofactor>
</comment>
<evidence type="ECO:0000259" key="18">
    <source>
        <dbReference type="PROSITE" id="PS50975"/>
    </source>
</evidence>
<dbReference type="InterPro" id="IPR005905">
    <property type="entry name" value="D_ala_D_ala"/>
</dbReference>
<dbReference type="InterPro" id="IPR016185">
    <property type="entry name" value="PreATP-grasp_dom_sf"/>
</dbReference>
<dbReference type="Gene3D" id="3.40.50.20">
    <property type="match status" value="1"/>
</dbReference>
<evidence type="ECO:0000256" key="7">
    <source>
        <dbReference type="ARBA" id="ARBA00022598"/>
    </source>
</evidence>
<accession>A0A9Q9BZV0</accession>
<dbReference type="Proteomes" id="UP001059985">
    <property type="component" value="Chromosome"/>
</dbReference>
<evidence type="ECO:0000313" key="19">
    <source>
        <dbReference type="EMBL" id="UTO55614.1"/>
    </source>
</evidence>
<gene>
    <name evidence="14" type="primary">ddl</name>
    <name evidence="20" type="ORF">LUA81_00795</name>
    <name evidence="19" type="ORF">LUA82_00795</name>
</gene>
<evidence type="ECO:0000256" key="16">
    <source>
        <dbReference type="PIRSR" id="PIRSR039102-3"/>
    </source>
</evidence>
<feature type="binding site" evidence="16">
    <location>
        <position position="268"/>
    </location>
    <ligand>
        <name>Mg(2+)</name>
        <dbReference type="ChEBI" id="CHEBI:18420"/>
        <label>2</label>
    </ligand>
</feature>
<evidence type="ECO:0000256" key="11">
    <source>
        <dbReference type="ARBA" id="ARBA00022984"/>
    </source>
</evidence>
<evidence type="ECO:0000256" key="10">
    <source>
        <dbReference type="ARBA" id="ARBA00022960"/>
    </source>
</evidence>
<dbReference type="HAMAP" id="MF_00047">
    <property type="entry name" value="Dala_Dala_lig"/>
    <property type="match status" value="1"/>
</dbReference>
<comment type="similarity">
    <text evidence="4 14">Belongs to the D-alanine--D-alanine ligase family.</text>
</comment>
<keyword evidence="8 17" id="KW-0547">Nucleotide-binding</keyword>
<dbReference type="Proteomes" id="UP001059822">
    <property type="component" value="Chromosome"/>
</dbReference>
<keyword evidence="16" id="KW-0464">Manganese</keyword>
<feature type="binding site" evidence="16">
    <location>
        <position position="268"/>
    </location>
    <ligand>
        <name>Mg(2+)</name>
        <dbReference type="ChEBI" id="CHEBI:18420"/>
        <label>1</label>
    </ligand>
</feature>
<proteinExistence type="inferred from homology"/>
<organism evidence="19 21">
    <name type="scientific">Neoehrlichia mikurensis</name>
    <dbReference type="NCBI Taxonomy" id="89586"/>
    <lineage>
        <taxon>Bacteria</taxon>
        <taxon>Pseudomonadati</taxon>
        <taxon>Pseudomonadota</taxon>
        <taxon>Alphaproteobacteria</taxon>
        <taxon>Rickettsiales</taxon>
        <taxon>Anaplasmataceae</taxon>
        <taxon>Candidatus Neoehrlichia</taxon>
    </lineage>
</organism>
<evidence type="ECO:0000256" key="4">
    <source>
        <dbReference type="ARBA" id="ARBA00010871"/>
    </source>
</evidence>
<evidence type="ECO:0000256" key="5">
    <source>
        <dbReference type="ARBA" id="ARBA00012216"/>
    </source>
</evidence>
<reference evidence="19" key="1">
    <citation type="journal article" date="2022" name="Microorganisms">
        <title>Assembly and Comparison of Ca. Neoehrlichia mikurensis Genomes.</title>
        <authorList>
            <person name="Azagi T."/>
            <person name="Dirks R.P."/>
            <person name="Yebra-Pimentel E.S."/>
            <person name="Schaap P.J."/>
            <person name="Koehorst J.J."/>
            <person name="Esser H.J."/>
            <person name="Sprong H."/>
        </authorList>
    </citation>
    <scope>NUCLEOTIDE SEQUENCE</scope>
    <source>
        <strain evidence="20">18-2804</strain>
        <strain evidence="19">18-2837</strain>
    </source>
</reference>
<feature type="binding site" evidence="16">
    <location>
        <position position="254"/>
    </location>
    <ligand>
        <name>Mg(2+)</name>
        <dbReference type="ChEBI" id="CHEBI:18420"/>
        <label>1</label>
    </ligand>
</feature>
<dbReference type="SUPFAM" id="SSF56059">
    <property type="entry name" value="Glutathione synthetase ATP-binding domain-like"/>
    <property type="match status" value="1"/>
</dbReference>
<keyword evidence="10 14" id="KW-0133">Cell shape</keyword>
<keyword evidence="16" id="KW-0479">Metal-binding</keyword>
<evidence type="ECO:0000256" key="6">
    <source>
        <dbReference type="ARBA" id="ARBA00022490"/>
    </source>
</evidence>
<dbReference type="EMBL" id="CP089286">
    <property type="protein sequence ID" value="UTO55614.1"/>
    <property type="molecule type" value="Genomic_DNA"/>
</dbReference>
<dbReference type="PROSITE" id="PS50975">
    <property type="entry name" value="ATP_GRASP"/>
    <property type="match status" value="1"/>
</dbReference>
<dbReference type="Pfam" id="PF07478">
    <property type="entry name" value="Dala_Dala_lig_C"/>
    <property type="match status" value="1"/>
</dbReference>
<keyword evidence="9 17" id="KW-0067">ATP-binding</keyword>
<dbReference type="PANTHER" id="PTHR23132:SF23">
    <property type="entry name" value="D-ALANINE--D-ALANINE LIGASE B"/>
    <property type="match status" value="1"/>
</dbReference>
<dbReference type="PANTHER" id="PTHR23132">
    <property type="entry name" value="D-ALANINE--D-ALANINE LIGASE"/>
    <property type="match status" value="1"/>
</dbReference>